<dbReference type="AlphaFoldDB" id="G0AAD7"/>
<gene>
    <name evidence="2" type="ordered locus">CFU_3327</name>
</gene>
<evidence type="ECO:0000256" key="1">
    <source>
        <dbReference type="SAM" id="MobiDB-lite"/>
    </source>
</evidence>
<name>G0AAD7_COLFT</name>
<dbReference type="STRING" id="1005048.CFU_3327"/>
<evidence type="ECO:0000313" key="3">
    <source>
        <dbReference type="Proteomes" id="UP000008392"/>
    </source>
</evidence>
<dbReference type="eggNOG" id="ENOG502ZV0V">
    <property type="taxonomic scope" value="Bacteria"/>
</dbReference>
<dbReference type="KEGG" id="cfu:CFU_3327"/>
<keyword evidence="3" id="KW-1185">Reference proteome</keyword>
<proteinExistence type="predicted"/>
<reference evidence="2 3" key="4">
    <citation type="journal article" date="2010" name="Environ. Microbiol.">
        <title>The bacterial genus Collimonas: mycophagy, weathering and other adaptive solutions to life in oligotrophic soil environments.</title>
        <authorList>
            <person name="Leveau J.H."/>
            <person name="Uroz S."/>
            <person name="de Boer W."/>
        </authorList>
    </citation>
    <scope>NUCLEOTIDE SEQUENCE [LARGE SCALE GENOMIC DNA]</scope>
    <source>
        <strain evidence="2 3">Ter331</strain>
    </source>
</reference>
<sequence length="181" mass="19942">MKQSAMTDHSAASPEAHDAHDESAAAAGDQKIQEPRLWQDDGWTARIIKNDDDDGWAVAMIKDGEPEPALIGPWTMGRDKKNPKPLDPSAFITLVKTASEFVRRHEQQLHAMLHKSIVVDHAETTLNITLDIVPDDDFPYALLTAHDADGEQLAQVRVAATFKLSQSSASAWAANEFRTPH</sequence>
<organism evidence="2 3">
    <name type="scientific">Collimonas fungivorans (strain Ter331)</name>
    <dbReference type="NCBI Taxonomy" id="1005048"/>
    <lineage>
        <taxon>Bacteria</taxon>
        <taxon>Pseudomonadati</taxon>
        <taxon>Pseudomonadota</taxon>
        <taxon>Betaproteobacteria</taxon>
        <taxon>Burkholderiales</taxon>
        <taxon>Oxalobacteraceae</taxon>
        <taxon>Collimonas</taxon>
    </lineage>
</organism>
<reference evidence="2 3" key="1">
    <citation type="journal article" date="2004" name="Environ. Microbiol.">
        <title>Phylogeny-function analysis of (meta)genomic libraries: screening for expression of ribosomal RNA genes by large-insert library fluorescent in situ hybridization (LIL-FISH).</title>
        <authorList>
            <person name="Leveau J.H."/>
            <person name="Gerards S."/>
            <person name="de Boer W."/>
            <person name="van Veen J.A."/>
        </authorList>
    </citation>
    <scope>NUCLEOTIDE SEQUENCE [LARGE SCALE GENOMIC DNA]</scope>
    <source>
        <strain evidence="2 3">Ter331</strain>
    </source>
</reference>
<dbReference type="EMBL" id="CP002745">
    <property type="protein sequence ID" value="AEK63151.1"/>
    <property type="molecule type" value="Genomic_DNA"/>
</dbReference>
<reference evidence="2 3" key="2">
    <citation type="journal article" date="2006" name="J. Microbiol. Methods">
        <title>Genomic flank-sequencing of plasposon insertion sites for rapid identification of functional genes.</title>
        <authorList>
            <person name="Leveau J.H."/>
            <person name="Gerards S."/>
            <person name="Fritsche K."/>
            <person name="Zondag G."/>
            <person name="van Veen J.A."/>
        </authorList>
    </citation>
    <scope>NUCLEOTIDE SEQUENCE [LARGE SCALE GENOMIC DNA]</scope>
    <source>
        <strain evidence="2 3">Ter331</strain>
    </source>
</reference>
<reference evidence="3" key="6">
    <citation type="submission" date="2011-05" db="EMBL/GenBank/DDBJ databases">
        <title>Complete sequence of Collimonas fungivorans Ter331.</title>
        <authorList>
            <person name="Leveau J.H."/>
        </authorList>
    </citation>
    <scope>NUCLEOTIDE SEQUENCE [LARGE SCALE GENOMIC DNA]</scope>
    <source>
        <strain evidence="3">Ter331</strain>
    </source>
</reference>
<reference evidence="2 3" key="3">
    <citation type="journal article" date="2008" name="FEMS Microbiol. Ecol.">
        <title>Identification and characterization of genes underlying chitinolysis in Collimonas fungivorans Ter331.</title>
        <authorList>
            <person name="Fritsche K."/>
            <person name="de Boer W."/>
            <person name="Gerards S."/>
            <person name="van den Berg M."/>
            <person name="van Veen J.A."/>
            <person name="Leveau J.H."/>
        </authorList>
    </citation>
    <scope>NUCLEOTIDE SEQUENCE [LARGE SCALE GENOMIC DNA]</scope>
    <source>
        <strain evidence="2 3">Ter331</strain>
    </source>
</reference>
<dbReference type="HOGENOM" id="CLU_103261_0_0_4"/>
<protein>
    <submittedName>
        <fullName evidence="2">Uncharacterized protein</fullName>
    </submittedName>
</protein>
<evidence type="ECO:0000313" key="2">
    <source>
        <dbReference type="EMBL" id="AEK63151.1"/>
    </source>
</evidence>
<dbReference type="Proteomes" id="UP000008392">
    <property type="component" value="Chromosome"/>
</dbReference>
<reference evidence="2 3" key="5">
    <citation type="journal article" date="2011" name="ISME J.">
        <title>Dual transcriptional profiling of a bacterial/fungal confrontation: Collimonas fungivorans versus Aspergillus niger.</title>
        <authorList>
            <person name="Mela F."/>
            <person name="Fritsche K."/>
            <person name="de Boer W."/>
            <person name="van Veen J.A."/>
            <person name="de Graaff L.H."/>
            <person name="van den Berg M."/>
            <person name="Leveau J.H."/>
        </authorList>
    </citation>
    <scope>NUCLEOTIDE SEQUENCE [LARGE SCALE GENOMIC DNA]</scope>
    <source>
        <strain evidence="2 3">Ter331</strain>
    </source>
</reference>
<feature type="region of interest" description="Disordered" evidence="1">
    <location>
        <begin position="1"/>
        <end position="37"/>
    </location>
</feature>
<accession>G0AAD7</accession>